<evidence type="ECO:0000256" key="2">
    <source>
        <dbReference type="ARBA" id="ARBA00022771"/>
    </source>
</evidence>
<evidence type="ECO:0000313" key="7">
    <source>
        <dbReference type="EMBL" id="GAA3368042.1"/>
    </source>
</evidence>
<keyword evidence="9" id="KW-1185">Reference proteome</keyword>
<keyword evidence="2" id="KW-0863">Zinc-finger</keyword>
<dbReference type="PANTHER" id="PTHR33823">
    <property type="entry name" value="RNA POLYMERASE-BINDING TRANSCRIPTION FACTOR DKSA-RELATED"/>
    <property type="match status" value="1"/>
</dbReference>
<dbReference type="RefSeq" id="WP_345034211.1">
    <property type="nucleotide sequence ID" value="NZ_BAAAYL010000001.1"/>
</dbReference>
<feature type="zinc finger region" description="dksA C4-type" evidence="4">
    <location>
        <begin position="79"/>
        <end position="103"/>
    </location>
</feature>
<dbReference type="EMBL" id="BAAAYL010000001">
    <property type="protein sequence ID" value="GAA3379651.1"/>
    <property type="molecule type" value="Genomic_DNA"/>
</dbReference>
<sequence>MTLDTDRPGPRPERFIAPEVRQRLEHERNSRLAQLSAIEEAGPEAADDLMKAQKTSLKRVLKQIDTAFERLQDGSYGTCQDCAKPIPVERLEILPYTSCCVGCQRRTG</sequence>
<evidence type="ECO:0000313" key="9">
    <source>
        <dbReference type="Proteomes" id="UP001499990"/>
    </source>
</evidence>
<accession>A0ABP6S4H5</accession>
<organism evidence="7 9">
    <name type="scientific">Streptomyces sannanensis</name>
    <dbReference type="NCBI Taxonomy" id="285536"/>
    <lineage>
        <taxon>Bacteria</taxon>
        <taxon>Bacillati</taxon>
        <taxon>Actinomycetota</taxon>
        <taxon>Actinomycetes</taxon>
        <taxon>Kitasatosporales</taxon>
        <taxon>Streptomycetaceae</taxon>
        <taxon>Streptomyces</taxon>
    </lineage>
</organism>
<keyword evidence="3" id="KW-0862">Zinc</keyword>
<feature type="domain" description="Zinc finger DksA/TraR C4-type" evidence="6">
    <location>
        <begin position="74"/>
        <end position="106"/>
    </location>
</feature>
<evidence type="ECO:0000256" key="1">
    <source>
        <dbReference type="ARBA" id="ARBA00022723"/>
    </source>
</evidence>
<dbReference type="SUPFAM" id="SSF57716">
    <property type="entry name" value="Glucocorticoid receptor-like (DNA-binding domain)"/>
    <property type="match status" value="1"/>
</dbReference>
<reference evidence="7" key="3">
    <citation type="submission" date="2023-12" db="EMBL/GenBank/DDBJ databases">
        <authorList>
            <person name="Sun Q."/>
            <person name="Inoue M."/>
        </authorList>
    </citation>
    <scope>NUCLEOTIDE SEQUENCE</scope>
    <source>
        <strain evidence="7">JCM 9651</strain>
    </source>
</reference>
<reference evidence="9" key="2">
    <citation type="journal article" date="2019" name="Int. J. Syst. Evol. Microbiol.">
        <title>The Global Catalogue of Microorganisms (GCM) 10K type strain sequencing project: providing services to taxonomists for standard genome sequencing and annotation.</title>
        <authorList>
            <consortium name="The Broad Institute Genomics Platform"/>
            <consortium name="The Broad Institute Genome Sequencing Center for Infectious Disease"/>
            <person name="Wu L."/>
            <person name="Ma J."/>
        </authorList>
    </citation>
    <scope>NUCLEOTIDE SEQUENCE [LARGE SCALE GENOMIC DNA]</scope>
    <source>
        <strain evidence="9">JCM 9651</strain>
    </source>
</reference>
<comment type="caution">
    <text evidence="7">The sequence shown here is derived from an EMBL/GenBank/DDBJ whole genome shotgun (WGS) entry which is preliminary data.</text>
</comment>
<evidence type="ECO:0000256" key="3">
    <source>
        <dbReference type="ARBA" id="ARBA00022833"/>
    </source>
</evidence>
<evidence type="ECO:0000256" key="4">
    <source>
        <dbReference type="PROSITE-ProRule" id="PRU00510"/>
    </source>
</evidence>
<dbReference type="Gene3D" id="1.20.120.910">
    <property type="entry name" value="DksA, coiled-coil domain"/>
    <property type="match status" value="1"/>
</dbReference>
<reference evidence="7" key="1">
    <citation type="journal article" date="2014" name="Int. J. Syst. Evol. Microbiol.">
        <title>Complete genome of a new Firmicutes species belonging to the dominant human colonic microbiota ('Ruminococcus bicirculans') reveals two chromosomes and a selective capacity to utilize plant glucans.</title>
        <authorList>
            <consortium name="NISC Comparative Sequencing Program"/>
            <person name="Wegmann U."/>
            <person name="Louis P."/>
            <person name="Goesmann A."/>
            <person name="Henrissat B."/>
            <person name="Duncan S.H."/>
            <person name="Flint H.J."/>
        </authorList>
    </citation>
    <scope>NUCLEOTIDE SEQUENCE</scope>
    <source>
        <strain evidence="7">JCM 9651</strain>
    </source>
</reference>
<dbReference type="InterPro" id="IPR000962">
    <property type="entry name" value="Znf_DskA_TraR"/>
</dbReference>
<feature type="region of interest" description="Disordered" evidence="5">
    <location>
        <begin position="1"/>
        <end position="28"/>
    </location>
</feature>
<evidence type="ECO:0000313" key="8">
    <source>
        <dbReference type="EMBL" id="GAA3379651.1"/>
    </source>
</evidence>
<proteinExistence type="predicted"/>
<gene>
    <name evidence="7" type="ORF">GCM10020367_04780</name>
    <name evidence="8" type="ORF">GCM10020367_64070</name>
</gene>
<name>A0ABP6S4H5_9ACTN</name>
<dbReference type="PROSITE" id="PS51128">
    <property type="entry name" value="ZF_DKSA_2"/>
    <property type="match status" value="1"/>
</dbReference>
<protein>
    <submittedName>
        <fullName evidence="7">TraR/DksA C4-type zinc finger protein</fullName>
    </submittedName>
</protein>
<evidence type="ECO:0000256" key="5">
    <source>
        <dbReference type="SAM" id="MobiDB-lite"/>
    </source>
</evidence>
<dbReference type="EMBL" id="BAAAYL010000001">
    <property type="protein sequence ID" value="GAA3368042.1"/>
    <property type="molecule type" value="Genomic_DNA"/>
</dbReference>
<dbReference type="Pfam" id="PF01258">
    <property type="entry name" value="zf-dskA_traR"/>
    <property type="match status" value="1"/>
</dbReference>
<dbReference type="Proteomes" id="UP001499990">
    <property type="component" value="Unassembled WGS sequence"/>
</dbReference>
<evidence type="ECO:0000259" key="6">
    <source>
        <dbReference type="Pfam" id="PF01258"/>
    </source>
</evidence>
<dbReference type="PANTHER" id="PTHR33823:SF4">
    <property type="entry name" value="GENERAL STRESS PROTEIN 16O"/>
    <property type="match status" value="1"/>
</dbReference>
<keyword evidence="1" id="KW-0479">Metal-binding</keyword>